<evidence type="ECO:0000313" key="3">
    <source>
        <dbReference type="EMBL" id="RQH06420.1"/>
    </source>
</evidence>
<evidence type="ECO:0000259" key="2">
    <source>
        <dbReference type="Pfam" id="PF01557"/>
    </source>
</evidence>
<dbReference type="InterPro" id="IPR011234">
    <property type="entry name" value="Fumarylacetoacetase-like_C"/>
</dbReference>
<dbReference type="Proteomes" id="UP000272778">
    <property type="component" value="Unassembled WGS sequence"/>
</dbReference>
<dbReference type="PANTHER" id="PTHR30143">
    <property type="entry name" value="ACID HYDRATASE"/>
    <property type="match status" value="1"/>
</dbReference>
<reference evidence="3 4" key="1">
    <citation type="submission" date="2018-11" db="EMBL/GenBank/DDBJ databases">
        <title>Paraburkholderia sp. DHOA04, isolated from soil.</title>
        <authorList>
            <person name="Gao Z.-H."/>
            <person name="Qiu L.-H."/>
            <person name="Fu J.-C."/>
        </authorList>
    </citation>
    <scope>NUCLEOTIDE SEQUENCE [LARGE SCALE GENOMIC DNA]</scope>
    <source>
        <strain evidence="3 4">DHOA04</strain>
    </source>
</reference>
<evidence type="ECO:0000256" key="1">
    <source>
        <dbReference type="ARBA" id="ARBA00023239"/>
    </source>
</evidence>
<name>A0A3N6PVX8_9BURK</name>
<feature type="domain" description="Fumarylacetoacetase-like C-terminal" evidence="2">
    <location>
        <begin position="75"/>
        <end position="259"/>
    </location>
</feature>
<dbReference type="SUPFAM" id="SSF56529">
    <property type="entry name" value="FAH"/>
    <property type="match status" value="1"/>
</dbReference>
<accession>A0A3N6PVX8</accession>
<keyword evidence="1" id="KW-0456">Lyase</keyword>
<gene>
    <name evidence="3" type="ORF">D1Y85_11060</name>
</gene>
<dbReference type="PANTHER" id="PTHR30143:SF0">
    <property type="entry name" value="2-KETO-4-PENTENOATE HYDRATASE"/>
    <property type="match status" value="1"/>
</dbReference>
<dbReference type="GO" id="GO:0005737">
    <property type="term" value="C:cytoplasm"/>
    <property type="evidence" value="ECO:0007669"/>
    <property type="project" value="TreeGrafter"/>
</dbReference>
<organism evidence="3 4">
    <name type="scientific">Paraburkholderia dinghuensis</name>
    <dbReference type="NCBI Taxonomy" id="2305225"/>
    <lineage>
        <taxon>Bacteria</taxon>
        <taxon>Pseudomonadati</taxon>
        <taxon>Pseudomonadota</taxon>
        <taxon>Betaproteobacteria</taxon>
        <taxon>Burkholderiales</taxon>
        <taxon>Burkholderiaceae</taxon>
        <taxon>Paraburkholderia</taxon>
    </lineage>
</organism>
<dbReference type="EMBL" id="RQIS01000007">
    <property type="protein sequence ID" value="RQH06420.1"/>
    <property type="molecule type" value="Genomic_DNA"/>
</dbReference>
<protein>
    <submittedName>
        <fullName evidence="3">2-keto-4-pentenoate hydratase</fullName>
    </submittedName>
</protein>
<dbReference type="InterPro" id="IPR036663">
    <property type="entry name" value="Fumarylacetoacetase_C_sf"/>
</dbReference>
<dbReference type="AlphaFoldDB" id="A0A3N6PVX8"/>
<keyword evidence="4" id="KW-1185">Reference proteome</keyword>
<sequence length="261" mass="27607">MQQERLKAIAARLKEAEASRQVIAPVRGEIALDDMQSAYAVQQINVDARVAQGERIVGRKIGLTSLAVQKQLGVDQPDFGALFASMTYGDSQPIPLSKLIQPKVEAEIALVLNRDLTHERHTFADLIGATDYAVAALEVVDSRIQNWDIKFVDTVADNASSAAFVLGSRPIPLSQIDLTGCAMRLESVGQVLSTGSGAACLGNPLNAAIWLADRMAALGTPLRAGDVVLTGALGPMVAVTKPGTYTAVIEGLGSVRATFIE</sequence>
<dbReference type="RefSeq" id="WP_124151098.1">
    <property type="nucleotide sequence ID" value="NZ_RQIS01000007.1"/>
</dbReference>
<proteinExistence type="predicted"/>
<dbReference type="Gene3D" id="3.90.850.10">
    <property type="entry name" value="Fumarylacetoacetase-like, C-terminal domain"/>
    <property type="match status" value="1"/>
</dbReference>
<dbReference type="OrthoDB" id="9792137at2"/>
<evidence type="ECO:0000313" key="4">
    <source>
        <dbReference type="Proteomes" id="UP000272778"/>
    </source>
</evidence>
<comment type="caution">
    <text evidence="3">The sequence shown here is derived from an EMBL/GenBank/DDBJ whole genome shotgun (WGS) entry which is preliminary data.</text>
</comment>
<dbReference type="NCBIfam" id="NF008461">
    <property type="entry name" value="PRK11342.1"/>
    <property type="match status" value="1"/>
</dbReference>
<dbReference type="InterPro" id="IPR050772">
    <property type="entry name" value="Hydratase-Decarb/MhpD_sf"/>
</dbReference>
<dbReference type="GO" id="GO:0008684">
    <property type="term" value="F:2-oxopent-4-enoate hydratase activity"/>
    <property type="evidence" value="ECO:0007669"/>
    <property type="project" value="TreeGrafter"/>
</dbReference>
<dbReference type="Pfam" id="PF01557">
    <property type="entry name" value="FAA_hydrolase"/>
    <property type="match status" value="1"/>
</dbReference>